<dbReference type="PANTHER" id="PTHR30408:SF12">
    <property type="entry name" value="TYPE I RESTRICTION ENZYME MJAVIII SPECIFICITY SUBUNIT"/>
    <property type="match status" value="1"/>
</dbReference>
<evidence type="ECO:0000256" key="2">
    <source>
        <dbReference type="ARBA" id="ARBA00022747"/>
    </source>
</evidence>
<dbReference type="PANTHER" id="PTHR30408">
    <property type="entry name" value="TYPE-1 RESTRICTION ENZYME ECOKI SPECIFICITY PROTEIN"/>
    <property type="match status" value="1"/>
</dbReference>
<protein>
    <recommendedName>
        <fullName evidence="4">Type I restriction modification DNA specificity domain-containing protein</fullName>
    </recommendedName>
</protein>
<evidence type="ECO:0000256" key="1">
    <source>
        <dbReference type="ARBA" id="ARBA00010923"/>
    </source>
</evidence>
<proteinExistence type="inferred from homology"/>
<dbReference type="EMBL" id="BPEY01000145">
    <property type="protein sequence ID" value="GIU51994.1"/>
    <property type="molecule type" value="Genomic_DNA"/>
</dbReference>
<comment type="caution">
    <text evidence="5">The sequence shown here is derived from an EMBL/GenBank/DDBJ whole genome shotgun (WGS) entry which is preliminary data.</text>
</comment>
<dbReference type="SUPFAM" id="SSF116734">
    <property type="entry name" value="DNA methylase specificity domain"/>
    <property type="match status" value="2"/>
</dbReference>
<keyword evidence="3" id="KW-0238">DNA-binding</keyword>
<dbReference type="InterPro" id="IPR052021">
    <property type="entry name" value="Type-I_RS_S_subunit"/>
</dbReference>
<dbReference type="InterPro" id="IPR044946">
    <property type="entry name" value="Restrct_endonuc_typeI_TRD_sf"/>
</dbReference>
<reference evidence="5" key="1">
    <citation type="submission" date="2021-05" db="EMBL/GenBank/DDBJ databases">
        <title>Molecular characterization for Shewanella algae harboring chromosomal blaOXA-55-like strains isolated from clinical and environment sample.</title>
        <authorList>
            <person name="Ohama Y."/>
            <person name="Aoki K."/>
            <person name="Harada S."/>
            <person name="Moriya K."/>
            <person name="Ishii Y."/>
            <person name="Tateda K."/>
        </authorList>
    </citation>
    <scope>NUCLEOTIDE SEQUENCE</scope>
    <source>
        <strain evidence="5">JCM 11563</strain>
    </source>
</reference>
<evidence type="ECO:0000259" key="4">
    <source>
        <dbReference type="Pfam" id="PF01420"/>
    </source>
</evidence>
<evidence type="ECO:0000256" key="3">
    <source>
        <dbReference type="ARBA" id="ARBA00023125"/>
    </source>
</evidence>
<accession>A0ABQ4PR85</accession>
<dbReference type="Proteomes" id="UP000887104">
    <property type="component" value="Unassembled WGS sequence"/>
</dbReference>
<gene>
    <name evidence="5" type="ORF">TUM4438_43470</name>
</gene>
<comment type="similarity">
    <text evidence="1">Belongs to the type-I restriction system S methylase family.</text>
</comment>
<dbReference type="Pfam" id="PF01420">
    <property type="entry name" value="Methylase_S"/>
    <property type="match status" value="1"/>
</dbReference>
<dbReference type="RefSeq" id="WP_220783307.1">
    <property type="nucleotide sequence ID" value="NZ_BPEY01000145.1"/>
</dbReference>
<feature type="domain" description="Type I restriction modification DNA specificity" evidence="4">
    <location>
        <begin position="86"/>
        <end position="192"/>
    </location>
</feature>
<dbReference type="Gene3D" id="3.90.220.20">
    <property type="entry name" value="DNA methylase specificity domains"/>
    <property type="match status" value="2"/>
</dbReference>
<evidence type="ECO:0000313" key="5">
    <source>
        <dbReference type="EMBL" id="GIU51994.1"/>
    </source>
</evidence>
<evidence type="ECO:0000313" key="6">
    <source>
        <dbReference type="Proteomes" id="UP000887104"/>
    </source>
</evidence>
<keyword evidence="2" id="KW-0680">Restriction system</keyword>
<keyword evidence="6" id="KW-1185">Reference proteome</keyword>
<dbReference type="InterPro" id="IPR000055">
    <property type="entry name" value="Restrct_endonuc_typeI_TRD"/>
</dbReference>
<sequence>MSIGKPILSFGNNLHLPIIINDTVYSISSGISVNSEDIPVVNNIDFGILKTSCVSNGFFMPNKNKKVLPFECVRVKQSVEVGSLIISRMNTPLLVGEVAYISKSYCNLFLPDRLWSVRTKNSYDPYWLASYLITPKIKFRLKELATGTSGSMKNISQSSFMSIKLCAPKLQEQQKIASFLTSVDSKISQLTENHRLLKEYKKGVMQQIFSQQLRFKDEDGNAFPEWKFVPLNELANKQSQKNRDKTVKEVLTNSAKHGVLLQSSYFDKEIAKEDNTDNYHVVDVDDFVYNPRISVLAPVGPIGRNKVIRGVMSPLYSVFRFNNLVELDFIEHFFNGATWYKYMHSVANFGARHDRMNISSSDLMSLPCPYPCLEEQQKITQFLQSIDIRVNAVVQQVEQTKQFKKGLLQQMFV</sequence>
<name>A0ABQ4PR85_9GAMM</name>
<organism evidence="5 6">
    <name type="scientific">Shewanella sairae</name>
    <dbReference type="NCBI Taxonomy" id="190310"/>
    <lineage>
        <taxon>Bacteria</taxon>
        <taxon>Pseudomonadati</taxon>
        <taxon>Pseudomonadota</taxon>
        <taxon>Gammaproteobacteria</taxon>
        <taxon>Alteromonadales</taxon>
        <taxon>Shewanellaceae</taxon>
        <taxon>Shewanella</taxon>
    </lineage>
</organism>